<dbReference type="PROSITE" id="PS50096">
    <property type="entry name" value="IQ"/>
    <property type="match status" value="1"/>
</dbReference>
<sequence>MTPHTHDDRLPSVKTPRRENASTAQANTELFALVCEVCAAQCALSARFCAQCGAKATPVKFVIESLDQDLRSMDELFKWFNGTKWSLIIGTDADTQQQTTGDLELVFPIQHREARMLAYRSYAILYGFLSVRILHDYSMKIVYLNARTTQTMTLVLTEKAIVRCLGDGIRDQLTSSMSRRVVYERVCEKLFVEYTSRGYELLFPGISPKGAARRHPMEVAVMQDTADYLEREQRRLREAMEQCIAQTVTIARRRMDDYLSRMKRLRKERQEQAARKIQSRTRGLMAKRRLRRQREDQRRASRVQNLAASLIQQRYRQNQDMERQRRLRAVERYNQTGSRFRLACRIHQSFMLATVTLDEIDVATNGFDCLVHVVHPVTSQTAQLRVSHSTLQRLLGPDARSKSRRQIVDALLLQHLDVFRSAQALRQVLVLGLRNDM</sequence>
<feature type="region of interest" description="Disordered" evidence="2">
    <location>
        <begin position="1"/>
        <end position="21"/>
    </location>
</feature>
<dbReference type="Proteomes" id="UP001209570">
    <property type="component" value="Unassembled WGS sequence"/>
</dbReference>
<feature type="coiled-coil region" evidence="1">
    <location>
        <begin position="222"/>
        <end position="275"/>
    </location>
</feature>
<reference evidence="3" key="1">
    <citation type="submission" date="2021-12" db="EMBL/GenBank/DDBJ databases">
        <title>Prjna785345.</title>
        <authorList>
            <person name="Rujirawat T."/>
            <person name="Krajaejun T."/>
        </authorList>
    </citation>
    <scope>NUCLEOTIDE SEQUENCE</scope>
    <source>
        <strain evidence="3">Pi057C3</strain>
    </source>
</reference>
<name>A0AAD5LAA7_PYTIN</name>
<feature type="compositionally biased region" description="Basic and acidic residues" evidence="2">
    <location>
        <begin position="1"/>
        <end position="20"/>
    </location>
</feature>
<protein>
    <submittedName>
        <fullName evidence="3">Uncharacterized protein</fullName>
    </submittedName>
</protein>
<dbReference type="AlphaFoldDB" id="A0AAD5LAA7"/>
<evidence type="ECO:0000256" key="2">
    <source>
        <dbReference type="SAM" id="MobiDB-lite"/>
    </source>
</evidence>
<comment type="caution">
    <text evidence="3">The sequence shown here is derived from an EMBL/GenBank/DDBJ whole genome shotgun (WGS) entry which is preliminary data.</text>
</comment>
<evidence type="ECO:0000256" key="1">
    <source>
        <dbReference type="SAM" id="Coils"/>
    </source>
</evidence>
<gene>
    <name evidence="3" type="ORF">P43SY_009486</name>
</gene>
<keyword evidence="1" id="KW-0175">Coiled coil</keyword>
<dbReference type="EMBL" id="JAKCXM010000804">
    <property type="protein sequence ID" value="KAJ0391875.1"/>
    <property type="molecule type" value="Genomic_DNA"/>
</dbReference>
<proteinExistence type="predicted"/>
<evidence type="ECO:0000313" key="4">
    <source>
        <dbReference type="Proteomes" id="UP001209570"/>
    </source>
</evidence>
<keyword evidence="4" id="KW-1185">Reference proteome</keyword>
<organism evidence="3 4">
    <name type="scientific">Pythium insidiosum</name>
    <name type="common">Pythiosis disease agent</name>
    <dbReference type="NCBI Taxonomy" id="114742"/>
    <lineage>
        <taxon>Eukaryota</taxon>
        <taxon>Sar</taxon>
        <taxon>Stramenopiles</taxon>
        <taxon>Oomycota</taxon>
        <taxon>Peronosporomycetes</taxon>
        <taxon>Pythiales</taxon>
        <taxon>Pythiaceae</taxon>
        <taxon>Pythium</taxon>
    </lineage>
</organism>
<accession>A0AAD5LAA7</accession>
<evidence type="ECO:0000313" key="3">
    <source>
        <dbReference type="EMBL" id="KAJ0391875.1"/>
    </source>
</evidence>